<dbReference type="Gene3D" id="3.80.10.10">
    <property type="entry name" value="Ribonuclease Inhibitor"/>
    <property type="match status" value="2"/>
</dbReference>
<keyword evidence="8" id="KW-0472">Membrane</keyword>
<evidence type="ECO:0000259" key="11">
    <source>
        <dbReference type="PROSITE" id="PS50011"/>
    </source>
</evidence>
<dbReference type="EMBL" id="CM007898">
    <property type="protein sequence ID" value="OTG13955.1"/>
    <property type="molecule type" value="Genomic_DNA"/>
</dbReference>
<dbReference type="SMART" id="SM00220">
    <property type="entry name" value="S_TKc"/>
    <property type="match status" value="1"/>
</dbReference>
<dbReference type="InterPro" id="IPR032675">
    <property type="entry name" value="LRR_dom_sf"/>
</dbReference>
<keyword evidence="5 13" id="KW-0418">Kinase</keyword>
<feature type="domain" description="Protein kinase" evidence="11">
    <location>
        <begin position="690"/>
        <end position="970"/>
    </location>
</feature>
<reference evidence="12 14" key="1">
    <citation type="journal article" date="2017" name="Nature">
        <title>The sunflower genome provides insights into oil metabolism, flowering and Asterid evolution.</title>
        <authorList>
            <person name="Badouin H."/>
            <person name="Gouzy J."/>
            <person name="Grassa C.J."/>
            <person name="Murat F."/>
            <person name="Staton S.E."/>
            <person name="Cottret L."/>
            <person name="Lelandais-Briere C."/>
            <person name="Owens G.L."/>
            <person name="Carrere S."/>
            <person name="Mayjonade B."/>
            <person name="Legrand L."/>
            <person name="Gill N."/>
            <person name="Kane N.C."/>
            <person name="Bowers J.E."/>
            <person name="Hubner S."/>
            <person name="Bellec A."/>
            <person name="Berard A."/>
            <person name="Berges H."/>
            <person name="Blanchet N."/>
            <person name="Boniface M.C."/>
            <person name="Brunel D."/>
            <person name="Catrice O."/>
            <person name="Chaidir N."/>
            <person name="Claudel C."/>
            <person name="Donnadieu C."/>
            <person name="Faraut T."/>
            <person name="Fievet G."/>
            <person name="Helmstetter N."/>
            <person name="King M."/>
            <person name="Knapp S.J."/>
            <person name="Lai Z."/>
            <person name="Le Paslier M.C."/>
            <person name="Lippi Y."/>
            <person name="Lorenzon L."/>
            <person name="Mandel J.R."/>
            <person name="Marage G."/>
            <person name="Marchand G."/>
            <person name="Marquand E."/>
            <person name="Bret-Mestries E."/>
            <person name="Morien E."/>
            <person name="Nambeesan S."/>
            <person name="Nguyen T."/>
            <person name="Pegot-Espagnet P."/>
            <person name="Pouilly N."/>
            <person name="Raftis F."/>
            <person name="Sallet E."/>
            <person name="Schiex T."/>
            <person name="Thomas J."/>
            <person name="Vandecasteele C."/>
            <person name="Vares D."/>
            <person name="Vear F."/>
            <person name="Vautrin S."/>
            <person name="Crespi M."/>
            <person name="Mangin B."/>
            <person name="Burke J.M."/>
            <person name="Salse J."/>
            <person name="Munos S."/>
            <person name="Vincourt P."/>
            <person name="Rieseberg L.H."/>
            <person name="Langlade N.B."/>
        </authorList>
    </citation>
    <scope>NUCLEOTIDE SEQUENCE [LARGE SCALE GENOMIC DNA]</scope>
    <source>
        <strain evidence="14">cv. SF193</strain>
        <tissue evidence="12">Leaves</tissue>
    </source>
</reference>
<dbReference type="GO" id="GO:0004674">
    <property type="term" value="F:protein serine/threonine kinase activity"/>
    <property type="evidence" value="ECO:0007669"/>
    <property type="project" value="UniProtKB-KW"/>
</dbReference>
<evidence type="ECO:0000256" key="8">
    <source>
        <dbReference type="ARBA" id="ARBA00023136"/>
    </source>
</evidence>
<evidence type="ECO:0000256" key="10">
    <source>
        <dbReference type="SAM" id="MobiDB-lite"/>
    </source>
</evidence>
<dbReference type="PROSITE" id="PS50011">
    <property type="entry name" value="PROTEIN_KINASE_DOM"/>
    <property type="match status" value="1"/>
</dbReference>
<keyword evidence="14" id="KW-1185">Reference proteome</keyword>
<dbReference type="FunFam" id="1.10.510.10:FF:000095">
    <property type="entry name" value="protein STRUBBELIG-RECEPTOR FAMILY 8"/>
    <property type="match status" value="1"/>
</dbReference>
<dbReference type="Proteomes" id="UP000215914">
    <property type="component" value="Chromosome 9"/>
</dbReference>
<dbReference type="InterPro" id="IPR001245">
    <property type="entry name" value="Ser-Thr/Tyr_kinase_cat_dom"/>
</dbReference>
<gene>
    <name evidence="13" type="ORF">HannXRQ_Chr09g0244041</name>
    <name evidence="12" type="ORF">HanXRQr2_Chr09g0369441</name>
</gene>
<dbReference type="Pfam" id="PF07714">
    <property type="entry name" value="PK_Tyr_Ser-Thr"/>
    <property type="match status" value="1"/>
</dbReference>
<evidence type="ECO:0000256" key="6">
    <source>
        <dbReference type="ARBA" id="ARBA00022840"/>
    </source>
</evidence>
<dbReference type="EMBL" id="MNCJ02000324">
    <property type="protein sequence ID" value="KAF5789290.1"/>
    <property type="molecule type" value="Genomic_DNA"/>
</dbReference>
<protein>
    <submittedName>
        <fullName evidence="13">Putative serine-threonine/tyrosine-protein kinase catalytic domain-containing protein</fullName>
    </submittedName>
</protein>
<evidence type="ECO:0000256" key="2">
    <source>
        <dbReference type="ARBA" id="ARBA00022679"/>
    </source>
</evidence>
<feature type="region of interest" description="Disordered" evidence="10">
    <location>
        <begin position="572"/>
        <end position="591"/>
    </location>
</feature>
<dbReference type="FunFam" id="3.30.200.20:FF:000039">
    <property type="entry name" value="receptor-like protein kinase FERONIA"/>
    <property type="match status" value="1"/>
</dbReference>
<keyword evidence="6 9" id="KW-0067">ATP-binding</keyword>
<dbReference type="AlphaFoldDB" id="A0A251TS56"/>
<keyword evidence="1" id="KW-0723">Serine/threonine-protein kinase</keyword>
<feature type="compositionally biased region" description="Basic and acidic residues" evidence="10">
    <location>
        <begin position="577"/>
        <end position="591"/>
    </location>
</feature>
<dbReference type="GO" id="GO:0005524">
    <property type="term" value="F:ATP binding"/>
    <property type="evidence" value="ECO:0007669"/>
    <property type="project" value="UniProtKB-UniRule"/>
</dbReference>
<dbReference type="GO" id="GO:0004672">
    <property type="term" value="F:protein kinase activity"/>
    <property type="evidence" value="ECO:0000318"/>
    <property type="project" value="GO_Central"/>
</dbReference>
<dbReference type="GO" id="GO:0004714">
    <property type="term" value="F:transmembrane receptor protein tyrosine kinase activity"/>
    <property type="evidence" value="ECO:0007669"/>
    <property type="project" value="InterPro"/>
</dbReference>
<evidence type="ECO:0000256" key="5">
    <source>
        <dbReference type="ARBA" id="ARBA00022777"/>
    </source>
</evidence>
<dbReference type="PANTHER" id="PTHR27003">
    <property type="entry name" value="OS07G0166700 PROTEIN"/>
    <property type="match status" value="1"/>
</dbReference>
<evidence type="ECO:0000256" key="7">
    <source>
        <dbReference type="ARBA" id="ARBA00022989"/>
    </source>
</evidence>
<evidence type="ECO:0000313" key="12">
    <source>
        <dbReference type="EMBL" id="KAF5789290.1"/>
    </source>
</evidence>
<sequence length="1003" mass="112912">MNVLTTNHIPSMDVDDVELNGSYEISKGESSVADPGFLDNGVQKRKRKHKKTKKQSSALKTDAFNMKNLQSIYLSWHGFCSTTIPPELYMQNLVEIDMSYGGLEVFEPPMVLQSLKILNLNDSHYLIEIRNIVKIPNLEILNLRNCYNLVSVCENLGDLTKLALLNLTGCKNLYSLGHRKKPTFSLPFSLQQLILKDCRLASTDSIPFSSIVQPCLQYVNLGNSRFESLPCCDHLENLRILDLSFCSKLKCLVSLPSTLAELYIYYCESLERITFQSHRFTLQEFRYEGCNNLYEVEGFIKLVPIAKLDETDLYHMKWLKEYQNHQVPLVGDELTVGRNWQIQMLSEFGIMSTSLPDIKDPRLTPKYLSVSNSLFFDVPLCPKNKWLKGINVTFKYSISGDDCAWFCKISTTNGVVDWMYNPKVFGKPEVGEACIWLSYWPIGNKLNIGDTVGVSIVEISGLEVHECGVSLVYSDQEILDYNLGWAEILGGDLSRFQLSTGASYLCRRDFFELMEVGRLTSDWFRILVGDAVDYTEVRGWGKTGRPKPVIQSFTELKTVNISQMEQIESEGISKPFGSDESKVSNSPTHRERLKSVVTDELSCQDIKKITLQDIESMDYEENEGTLTSHARKIVDTNFSGVGPASERIANQHDRTMTSAPEEGYKASSSTSAHTCRSFSLAEIQAATKNFSAELVIGKGGFGTVYKGQISGEEAGHVVAIKRLDSISNQGELEFRAEIDTLSKLRHCHLVSLIGYCDDIKEKVLVYEYMPSGTLYHHLHKSHTPLCWVTRLKIAVGAARGMDYLHTGVGTRYGVIHRDVKSTNILLDANMAAMISDFGLSKIDPTNLSISCIDASVKGTFGYLDPDFFYTRKLTRKTDVYAFGVVLFELLSGRLAVDLDKEEEDQCSLVRWAKNCVKKRKLDQMVDPSIKGTISTKCLRGFAKMAARCVDNDPEKRPTMGELVTSLQALLKLQEKSNRSSQSSSKMGFPWRINQYFVSTTKPN</sequence>
<dbReference type="PROSITE" id="PS00107">
    <property type="entry name" value="PROTEIN_KINASE_ATP"/>
    <property type="match status" value="1"/>
</dbReference>
<keyword evidence="7" id="KW-1133">Transmembrane helix</keyword>
<name>A0A251TS56_HELAN</name>
<evidence type="ECO:0000256" key="4">
    <source>
        <dbReference type="ARBA" id="ARBA00022741"/>
    </source>
</evidence>
<evidence type="ECO:0000313" key="14">
    <source>
        <dbReference type="Proteomes" id="UP000215914"/>
    </source>
</evidence>
<evidence type="ECO:0000256" key="1">
    <source>
        <dbReference type="ARBA" id="ARBA00022527"/>
    </source>
</evidence>
<dbReference type="InterPro" id="IPR000719">
    <property type="entry name" value="Prot_kinase_dom"/>
</dbReference>
<dbReference type="Gene3D" id="1.10.510.10">
    <property type="entry name" value="Transferase(Phosphotransferase) domain 1"/>
    <property type="match status" value="1"/>
</dbReference>
<dbReference type="CDD" id="cd14066">
    <property type="entry name" value="STKc_IRAK"/>
    <property type="match status" value="1"/>
</dbReference>
<proteinExistence type="predicted"/>
<evidence type="ECO:0000256" key="9">
    <source>
        <dbReference type="PROSITE-ProRule" id="PRU10141"/>
    </source>
</evidence>
<dbReference type="InterPro" id="IPR045272">
    <property type="entry name" value="ANXUR1/2-like"/>
</dbReference>
<keyword evidence="3" id="KW-0812">Transmembrane</keyword>
<dbReference type="PROSITE" id="PS00108">
    <property type="entry name" value="PROTEIN_KINASE_ST"/>
    <property type="match status" value="1"/>
</dbReference>
<evidence type="ECO:0000313" key="13">
    <source>
        <dbReference type="EMBL" id="OTG13955.1"/>
    </source>
</evidence>
<dbReference type="Gramene" id="mRNA:HanXRQr2_Chr09g0369441">
    <property type="protein sequence ID" value="mRNA:HanXRQr2_Chr09g0369441"/>
    <property type="gene ID" value="HanXRQr2_Chr09g0369441"/>
</dbReference>
<keyword evidence="4 9" id="KW-0547">Nucleotide-binding</keyword>
<keyword evidence="2 12" id="KW-0808">Transferase</keyword>
<reference evidence="13" key="2">
    <citation type="submission" date="2017-02" db="EMBL/GenBank/DDBJ databases">
        <title>Sunflower complete genome.</title>
        <authorList>
            <person name="Langlade N."/>
            <person name="Munos S."/>
        </authorList>
    </citation>
    <scope>NUCLEOTIDE SEQUENCE [LARGE SCALE GENOMIC DNA]</scope>
    <source>
        <tissue evidence="13">Leaves</tissue>
    </source>
</reference>
<dbReference type="OrthoDB" id="4062651at2759"/>
<accession>A0A251TS56</accession>
<dbReference type="InterPro" id="IPR011009">
    <property type="entry name" value="Kinase-like_dom_sf"/>
</dbReference>
<dbReference type="SUPFAM" id="SSF56112">
    <property type="entry name" value="Protein kinase-like (PK-like)"/>
    <property type="match status" value="1"/>
</dbReference>
<dbReference type="InterPro" id="IPR017441">
    <property type="entry name" value="Protein_kinase_ATP_BS"/>
</dbReference>
<reference evidence="12" key="3">
    <citation type="submission" date="2020-06" db="EMBL/GenBank/DDBJ databases">
        <title>Helianthus annuus Genome sequencing and assembly Release 2.</title>
        <authorList>
            <person name="Gouzy J."/>
            <person name="Langlade N."/>
            <person name="Munos S."/>
        </authorList>
    </citation>
    <scope>NUCLEOTIDE SEQUENCE</scope>
    <source>
        <tissue evidence="12">Leaves</tissue>
    </source>
</reference>
<evidence type="ECO:0000256" key="3">
    <source>
        <dbReference type="ARBA" id="ARBA00022692"/>
    </source>
</evidence>
<dbReference type="SUPFAM" id="SSF52058">
    <property type="entry name" value="L domain-like"/>
    <property type="match status" value="1"/>
</dbReference>
<dbReference type="Gene3D" id="3.30.200.20">
    <property type="entry name" value="Phosphorylase Kinase, domain 1"/>
    <property type="match status" value="1"/>
</dbReference>
<dbReference type="GO" id="GO:0005886">
    <property type="term" value="C:plasma membrane"/>
    <property type="evidence" value="ECO:0000318"/>
    <property type="project" value="GO_Central"/>
</dbReference>
<dbReference type="InterPro" id="IPR008271">
    <property type="entry name" value="Ser/Thr_kinase_AS"/>
</dbReference>
<dbReference type="InParanoid" id="A0A251TS56"/>
<organism evidence="13 14">
    <name type="scientific">Helianthus annuus</name>
    <name type="common">Common sunflower</name>
    <dbReference type="NCBI Taxonomy" id="4232"/>
    <lineage>
        <taxon>Eukaryota</taxon>
        <taxon>Viridiplantae</taxon>
        <taxon>Streptophyta</taxon>
        <taxon>Embryophyta</taxon>
        <taxon>Tracheophyta</taxon>
        <taxon>Spermatophyta</taxon>
        <taxon>Magnoliopsida</taxon>
        <taxon>eudicotyledons</taxon>
        <taxon>Gunneridae</taxon>
        <taxon>Pentapetalae</taxon>
        <taxon>asterids</taxon>
        <taxon>campanulids</taxon>
        <taxon>Asterales</taxon>
        <taxon>Asteraceae</taxon>
        <taxon>Asteroideae</taxon>
        <taxon>Heliantheae alliance</taxon>
        <taxon>Heliantheae</taxon>
        <taxon>Helianthus</taxon>
    </lineage>
</organism>
<feature type="region of interest" description="Disordered" evidence="10">
    <location>
        <begin position="36"/>
        <end position="57"/>
    </location>
</feature>
<feature type="compositionally biased region" description="Basic residues" evidence="10">
    <location>
        <begin position="43"/>
        <end position="54"/>
    </location>
</feature>
<dbReference type="PANTHER" id="PTHR27003:SF328">
    <property type="entry name" value="PROTEIN KINASE DOMAIN-CONTAINING PROTEIN"/>
    <property type="match status" value="1"/>
</dbReference>
<feature type="binding site" evidence="9">
    <location>
        <position position="721"/>
    </location>
    <ligand>
        <name>ATP</name>
        <dbReference type="ChEBI" id="CHEBI:30616"/>
    </ligand>
</feature>